<dbReference type="Pfam" id="PF01071">
    <property type="entry name" value="GARS_A"/>
    <property type="match status" value="1"/>
</dbReference>
<dbReference type="Proteomes" id="UP000094669">
    <property type="component" value="Unassembled WGS sequence"/>
</dbReference>
<evidence type="ECO:0000256" key="1">
    <source>
        <dbReference type="ARBA" id="ARBA00022598"/>
    </source>
</evidence>
<sequence>MNRKPKSDSPWLIYGSGNAREHITYERLSSELGTRVGFLLYGPNALLAELPGVISIRGILDAERVAKKKNASVIFLLSPGDLLNGAPDFFRERGFTVFAPKPEAIPLEGSKLFAKEFMRRHSIPTPRATVWNEFGSASEFLRTRWAVGNEGFVLKTDNFLINAAERVLVPKTLEEALTDLQGMFARSAEKRISSDVLLEEKIKGEEYSIHLAVANGKYAVFPLVQDYKKLKEGGTGPNTEGIGAVASTDPRFRTFLDEVEDLIVRPVMHGLISDGLEYNGILYIGIMDTAEGPQCLEFNVRSGNPEWLPLLHLMETPLSVLFEHLLAGKLFSPVWKSGSWAASVVAFPKNYPLGGEDERNDHSFRFARLPRSIKLTGERIRKSGDFYRAEDGRCFTLTSIGSDCKAMMGELYAYLEAIESGLCYRSDVGKEGISFRKERAFLKILPSNV</sequence>
<dbReference type="Gene3D" id="3.90.600.10">
    <property type="entry name" value="Phosphoribosylglycinamide synthetase, C-terminal domain"/>
    <property type="match status" value="1"/>
</dbReference>
<evidence type="ECO:0000256" key="2">
    <source>
        <dbReference type="ARBA" id="ARBA00022741"/>
    </source>
</evidence>
<dbReference type="Gene3D" id="3.30.470.20">
    <property type="entry name" value="ATP-grasp fold, B domain"/>
    <property type="match status" value="1"/>
</dbReference>
<dbReference type="InterPro" id="IPR037123">
    <property type="entry name" value="PRibGlycinamide_synth_C_sf"/>
</dbReference>
<dbReference type="RefSeq" id="WP_020988520.1">
    <property type="nucleotide sequence ID" value="NZ_MCRM02000008.1"/>
</dbReference>
<evidence type="ECO:0000256" key="3">
    <source>
        <dbReference type="ARBA" id="ARBA00022840"/>
    </source>
</evidence>
<name>A0ABX4YIM9_9LEPT</name>
<dbReference type="InterPro" id="IPR000115">
    <property type="entry name" value="PRibGlycinamide_synth"/>
</dbReference>
<organism evidence="6 7">
    <name type="scientific">Leptospira inadai serovar Lyme</name>
    <dbReference type="NCBI Taxonomy" id="293084"/>
    <lineage>
        <taxon>Bacteria</taxon>
        <taxon>Pseudomonadati</taxon>
        <taxon>Spirochaetota</taxon>
        <taxon>Spirochaetia</taxon>
        <taxon>Leptospirales</taxon>
        <taxon>Leptospiraceae</taxon>
        <taxon>Leptospira</taxon>
    </lineage>
</organism>
<evidence type="ECO:0000256" key="4">
    <source>
        <dbReference type="PROSITE-ProRule" id="PRU00409"/>
    </source>
</evidence>
<keyword evidence="2 4" id="KW-0547">Nucleotide-binding</keyword>
<dbReference type="PANTHER" id="PTHR43472">
    <property type="entry name" value="PHOSPHORIBOSYLAMINE--GLYCINE LIGASE"/>
    <property type="match status" value="1"/>
</dbReference>
<feature type="domain" description="ATP-grasp" evidence="5">
    <location>
        <begin position="115"/>
        <end position="327"/>
    </location>
</feature>
<dbReference type="PANTHER" id="PTHR43472:SF1">
    <property type="entry name" value="PHOSPHORIBOSYLAMINE--GLYCINE LIGASE, CHLOROPLASTIC"/>
    <property type="match status" value="1"/>
</dbReference>
<reference evidence="6" key="1">
    <citation type="submission" date="2018-01" db="EMBL/GenBank/DDBJ databases">
        <title>Genomic characterization of Leptospira inadai serogroup Lyme isolated from captured rat in Brazil and comparative analysis with human reference strain.</title>
        <authorList>
            <person name="Moreno L.Z."/>
            <person name="Loureiro A.P."/>
            <person name="Miraglia F."/>
            <person name="Kremer F.S."/>
            <person name="Eslabao M.R."/>
            <person name="Dellagostin O.A."/>
            <person name="Lilenbaum W."/>
            <person name="Moreno A.M."/>
        </authorList>
    </citation>
    <scope>NUCLEOTIDE SEQUENCE [LARGE SCALE GENOMIC DNA]</scope>
    <source>
        <strain evidence="6">M34/99</strain>
    </source>
</reference>
<evidence type="ECO:0000313" key="6">
    <source>
        <dbReference type="EMBL" id="PNV75131.1"/>
    </source>
</evidence>
<proteinExistence type="predicted"/>
<gene>
    <name evidence="6" type="ORF">BES34_009535</name>
</gene>
<accession>A0ABX4YIM9</accession>
<dbReference type="InterPro" id="IPR020561">
    <property type="entry name" value="PRibGlycinamid_synth_ATP-grasp"/>
</dbReference>
<dbReference type="EMBL" id="MCRM02000008">
    <property type="protein sequence ID" value="PNV75131.1"/>
    <property type="molecule type" value="Genomic_DNA"/>
</dbReference>
<keyword evidence="3 4" id="KW-0067">ATP-binding</keyword>
<keyword evidence="7" id="KW-1185">Reference proteome</keyword>
<keyword evidence="1 6" id="KW-0436">Ligase</keyword>
<dbReference type="SMART" id="SM01209">
    <property type="entry name" value="GARS_A"/>
    <property type="match status" value="1"/>
</dbReference>
<dbReference type="SUPFAM" id="SSF56059">
    <property type="entry name" value="Glutathione synthetase ATP-binding domain-like"/>
    <property type="match status" value="1"/>
</dbReference>
<evidence type="ECO:0000313" key="7">
    <source>
        <dbReference type="Proteomes" id="UP000094669"/>
    </source>
</evidence>
<dbReference type="GO" id="GO:0016874">
    <property type="term" value="F:ligase activity"/>
    <property type="evidence" value="ECO:0007669"/>
    <property type="project" value="UniProtKB-KW"/>
</dbReference>
<dbReference type="PROSITE" id="PS50975">
    <property type="entry name" value="ATP_GRASP"/>
    <property type="match status" value="1"/>
</dbReference>
<evidence type="ECO:0000259" key="5">
    <source>
        <dbReference type="PROSITE" id="PS50975"/>
    </source>
</evidence>
<protein>
    <submittedName>
        <fullName evidence="6">Phosphoribosylamine--glycine ligase</fullName>
    </submittedName>
</protein>
<comment type="caution">
    <text evidence="6">The sequence shown here is derived from an EMBL/GenBank/DDBJ whole genome shotgun (WGS) entry which is preliminary data.</text>
</comment>
<dbReference type="InterPro" id="IPR011761">
    <property type="entry name" value="ATP-grasp"/>
</dbReference>